<reference evidence="14 15" key="1">
    <citation type="submission" date="2018-10" db="EMBL/GenBank/DDBJ databases">
        <authorList>
            <person name="Chen X."/>
        </authorList>
    </citation>
    <scope>NUCLEOTIDE SEQUENCE [LARGE SCALE GENOMIC DNA]</scope>
    <source>
        <strain evidence="14 15">YIM 102668</strain>
    </source>
</reference>
<keyword evidence="4" id="KW-0812">Transmembrane</keyword>
<dbReference type="Pfam" id="PF13715">
    <property type="entry name" value="CarbopepD_reg_2"/>
    <property type="match status" value="1"/>
</dbReference>
<evidence type="ECO:0000256" key="8">
    <source>
        <dbReference type="ARBA" id="ARBA00023170"/>
    </source>
</evidence>
<feature type="domain" description="TonB-dependent receptor-like beta-barrel" evidence="12">
    <location>
        <begin position="324"/>
        <end position="676"/>
    </location>
</feature>
<dbReference type="Pfam" id="PF00593">
    <property type="entry name" value="TonB_dep_Rec_b-barrel"/>
    <property type="match status" value="1"/>
</dbReference>
<dbReference type="PANTHER" id="PTHR30069:SF29">
    <property type="entry name" value="HEMOGLOBIN AND HEMOGLOBIN-HAPTOGLOBIN-BINDING PROTEIN 1-RELATED"/>
    <property type="match status" value="1"/>
</dbReference>
<comment type="caution">
    <text evidence="14">The sequence shown here is derived from an EMBL/GenBank/DDBJ whole genome shotgun (WGS) entry which is preliminary data.</text>
</comment>
<keyword evidence="15" id="KW-1185">Reference proteome</keyword>
<accession>A0A3L9M7U3</accession>
<evidence type="ECO:0000256" key="2">
    <source>
        <dbReference type="ARBA" id="ARBA00022448"/>
    </source>
</evidence>
<organism evidence="14 15">
    <name type="scientific">Faecalibacter macacae</name>
    <dbReference type="NCBI Taxonomy" id="1859289"/>
    <lineage>
        <taxon>Bacteria</taxon>
        <taxon>Pseudomonadati</taxon>
        <taxon>Bacteroidota</taxon>
        <taxon>Flavobacteriia</taxon>
        <taxon>Flavobacteriales</taxon>
        <taxon>Weeksellaceae</taxon>
        <taxon>Faecalibacter</taxon>
    </lineage>
</organism>
<dbReference type="AlphaFoldDB" id="A0A3L9M7U3"/>
<dbReference type="InterPro" id="IPR036942">
    <property type="entry name" value="Beta-barrel_TonB_sf"/>
</dbReference>
<dbReference type="InterPro" id="IPR037066">
    <property type="entry name" value="Plug_dom_sf"/>
</dbReference>
<evidence type="ECO:0000256" key="11">
    <source>
        <dbReference type="SAM" id="SignalP"/>
    </source>
</evidence>
<evidence type="ECO:0000313" key="15">
    <source>
        <dbReference type="Proteomes" id="UP000275348"/>
    </source>
</evidence>
<keyword evidence="9" id="KW-0998">Cell outer membrane</keyword>
<dbReference type="OrthoDB" id="1151166at2"/>
<dbReference type="GO" id="GO:0009279">
    <property type="term" value="C:cell outer membrane"/>
    <property type="evidence" value="ECO:0007669"/>
    <property type="project" value="UniProtKB-SubCell"/>
</dbReference>
<name>A0A3L9M7U3_9FLAO</name>
<proteinExistence type="inferred from homology"/>
<keyword evidence="2" id="KW-0813">Transport</keyword>
<evidence type="ECO:0000256" key="10">
    <source>
        <dbReference type="RuleBase" id="RU003357"/>
    </source>
</evidence>
<keyword evidence="7 10" id="KW-0472">Membrane</keyword>
<evidence type="ECO:0000256" key="6">
    <source>
        <dbReference type="ARBA" id="ARBA00023077"/>
    </source>
</evidence>
<dbReference type="GO" id="GO:0044718">
    <property type="term" value="P:siderophore transmembrane transport"/>
    <property type="evidence" value="ECO:0007669"/>
    <property type="project" value="TreeGrafter"/>
</dbReference>
<dbReference type="Proteomes" id="UP000275348">
    <property type="component" value="Unassembled WGS sequence"/>
</dbReference>
<comment type="similarity">
    <text evidence="10">Belongs to the TonB-dependent receptor family.</text>
</comment>
<feature type="chain" id="PRO_5018294824" evidence="11">
    <location>
        <begin position="23"/>
        <end position="910"/>
    </location>
</feature>
<feature type="domain" description="TonB-dependent receptor plug" evidence="13">
    <location>
        <begin position="109"/>
        <end position="265"/>
    </location>
</feature>
<evidence type="ECO:0000256" key="3">
    <source>
        <dbReference type="ARBA" id="ARBA00022452"/>
    </source>
</evidence>
<evidence type="ECO:0000259" key="12">
    <source>
        <dbReference type="Pfam" id="PF00593"/>
    </source>
</evidence>
<protein>
    <submittedName>
        <fullName evidence="14">TonB-dependent receptor</fullName>
    </submittedName>
</protein>
<dbReference type="SUPFAM" id="SSF49464">
    <property type="entry name" value="Carboxypeptidase regulatory domain-like"/>
    <property type="match status" value="1"/>
</dbReference>
<keyword evidence="6 10" id="KW-0798">TonB box</keyword>
<evidence type="ECO:0000256" key="5">
    <source>
        <dbReference type="ARBA" id="ARBA00022729"/>
    </source>
</evidence>
<dbReference type="PANTHER" id="PTHR30069">
    <property type="entry name" value="TONB-DEPENDENT OUTER MEMBRANE RECEPTOR"/>
    <property type="match status" value="1"/>
</dbReference>
<keyword evidence="5 11" id="KW-0732">Signal</keyword>
<dbReference type="SUPFAM" id="SSF56935">
    <property type="entry name" value="Porins"/>
    <property type="match status" value="1"/>
</dbReference>
<keyword evidence="3" id="KW-1134">Transmembrane beta strand</keyword>
<feature type="signal peptide" evidence="11">
    <location>
        <begin position="1"/>
        <end position="22"/>
    </location>
</feature>
<gene>
    <name evidence="14" type="ORF">EAH69_08760</name>
</gene>
<dbReference type="InterPro" id="IPR008969">
    <property type="entry name" value="CarboxyPept-like_regulatory"/>
</dbReference>
<keyword evidence="8 14" id="KW-0675">Receptor</keyword>
<dbReference type="GO" id="GO:0015344">
    <property type="term" value="F:siderophore uptake transmembrane transporter activity"/>
    <property type="evidence" value="ECO:0007669"/>
    <property type="project" value="TreeGrafter"/>
</dbReference>
<evidence type="ECO:0000256" key="9">
    <source>
        <dbReference type="ARBA" id="ARBA00023237"/>
    </source>
</evidence>
<dbReference type="InterPro" id="IPR000531">
    <property type="entry name" value="Beta-barrel_TonB"/>
</dbReference>
<evidence type="ECO:0000259" key="13">
    <source>
        <dbReference type="Pfam" id="PF07715"/>
    </source>
</evidence>
<evidence type="ECO:0000256" key="1">
    <source>
        <dbReference type="ARBA" id="ARBA00004571"/>
    </source>
</evidence>
<sequence length="910" mass="102252">MKKGLFTLGLLLGTLSSLQAQKTITGKVVDENNKPLSNVLVQEPISKKWTHTKEDGTYQLEVSSENTTLLISQLGKDLIEVFVDPDFNNVTTTLFKQNLRLEEVVIFPKRKKEYSEIVLGKEAIENVQAFSINEVLEQLPGQFTPDFNNNQFKNIVFRTANNNANITKLSNASGDRQDYFANRAFGTSIVVNDIPLSNNENMQTFSPNTSGAFSYNSGNTFGDGSENTFSNANYGFDLREVPTNNIEEIKVIQGIAPAKYGDMTSGLILVQTKVGETPYRASISMRDATTEYNLSKGFKLSSRNFINTQINFLESNSDPRNSLTKYNRINGNISWKTNNAATTLTNTLTANIGYRNDELKSNPDDFSDAKVKDDRTSIRISNNLKWNFNKSWIDTFNIDANLNYEKSNSYKEEWRNLGNAAITDATTDGIHQAIIVPSQYFYNMNVEGIPVSTYLNLEGNKSIKSKNQWIHTISAGISTRTSANKGRGRYTTGNGVPNYLTLSGAGGSLGYRDYNFRNTKTVFQFSAYAEDQITKYYENDAVLKLDLGLRYENQLGFSTFQPRVNTSYAFNKFLRLRGGFGMASKTPSLNQLYTGNRYYDYLLGDGIYSVPGTGLIGWIQTFELPADNPDLKPIRSMNTEFGADLNFKFGTLNLTGFYNKMTDGISSISDPFYRTISQIALDTTTTPASYTVIGQENIGFFASELRNNLQSEDLGLEAFMTFNRIKPLNLDIQVNASYIKTTNTPNKTEYSISSVITEPEKYAVYNALVSKTDQLTLGSNFNYHLRKVGLLLSLRTEHILLMNHNRNQDRFPIGYLDEQMQYHAIPVADQTNTDLYGHLIKTPVKGDQSLQNSIHNVHLRLSKDFMNGFKVSVYTTNVLGLKPTYYDTNGVKQIYPIAQFSLGGKLEYSF</sequence>
<dbReference type="Gene3D" id="2.40.170.20">
    <property type="entry name" value="TonB-dependent receptor, beta-barrel domain"/>
    <property type="match status" value="1"/>
</dbReference>
<evidence type="ECO:0000256" key="7">
    <source>
        <dbReference type="ARBA" id="ARBA00023136"/>
    </source>
</evidence>
<dbReference type="Pfam" id="PF07715">
    <property type="entry name" value="Plug"/>
    <property type="match status" value="1"/>
</dbReference>
<evidence type="ECO:0000256" key="4">
    <source>
        <dbReference type="ARBA" id="ARBA00022692"/>
    </source>
</evidence>
<comment type="subcellular location">
    <subcellularLocation>
        <location evidence="1">Cell outer membrane</location>
        <topology evidence="1">Multi-pass membrane protein</topology>
    </subcellularLocation>
</comment>
<evidence type="ECO:0000313" key="14">
    <source>
        <dbReference type="EMBL" id="RLZ09095.1"/>
    </source>
</evidence>
<dbReference type="EMBL" id="RDOJ01000011">
    <property type="protein sequence ID" value="RLZ09095.1"/>
    <property type="molecule type" value="Genomic_DNA"/>
</dbReference>
<dbReference type="Gene3D" id="2.170.130.10">
    <property type="entry name" value="TonB-dependent receptor, plug domain"/>
    <property type="match status" value="1"/>
</dbReference>
<dbReference type="RefSeq" id="WP_121934822.1">
    <property type="nucleotide sequence ID" value="NZ_RDOJ01000011.1"/>
</dbReference>
<dbReference type="InterPro" id="IPR039426">
    <property type="entry name" value="TonB-dep_rcpt-like"/>
</dbReference>
<dbReference type="InterPro" id="IPR012910">
    <property type="entry name" value="Plug_dom"/>
</dbReference>